<dbReference type="PROSITE" id="PS00028">
    <property type="entry name" value="ZINC_FINGER_C2H2_1"/>
    <property type="match status" value="1"/>
</dbReference>
<dbReference type="PROSITE" id="PS50157">
    <property type="entry name" value="ZINC_FINGER_C2H2_2"/>
    <property type="match status" value="1"/>
</dbReference>
<evidence type="ECO:0000259" key="3">
    <source>
        <dbReference type="PROSITE" id="PS50157"/>
    </source>
</evidence>
<proteinExistence type="predicted"/>
<evidence type="ECO:0000256" key="1">
    <source>
        <dbReference type="PROSITE-ProRule" id="PRU00042"/>
    </source>
</evidence>
<dbReference type="Gene3D" id="3.30.160.60">
    <property type="entry name" value="Classic Zinc Finger"/>
    <property type="match status" value="1"/>
</dbReference>
<dbReference type="EMBL" id="JAADJZ010000005">
    <property type="protein sequence ID" value="KAF2874811.1"/>
    <property type="molecule type" value="Genomic_DNA"/>
</dbReference>
<feature type="region of interest" description="Disordered" evidence="2">
    <location>
        <begin position="154"/>
        <end position="189"/>
    </location>
</feature>
<dbReference type="AlphaFoldDB" id="A0A7C8IE46"/>
<feature type="compositionally biased region" description="Polar residues" evidence="2">
    <location>
        <begin position="180"/>
        <end position="189"/>
    </location>
</feature>
<name>A0A7C8IE46_9PLEO</name>
<comment type="caution">
    <text evidence="4">The sequence shown here is derived from an EMBL/GenBank/DDBJ whole genome shotgun (WGS) entry which is preliminary data.</text>
</comment>
<dbReference type="SMART" id="SM00355">
    <property type="entry name" value="ZnF_C2H2"/>
    <property type="match status" value="2"/>
</dbReference>
<sequence length="189" mass="21488">MWSIRIRRGCRPSTNMILAWHHGRVMTRVQAVFDLNPQVVSFEHERHHRTSMGNPFNEDSQPGSIYDGMFEVPIETSGMSPEYSKSGYRNTTYRLGCEQCDNVYTGAWAHRNLARHVETKHPPPPPPGSTEIGQGGLKCAVCSRSYQRADALLKHERKRHPELKRALPIPRKKSDDHSRLNNSPSAMSS</sequence>
<organism evidence="4 5">
    <name type="scientific">Massariosphaeria phaeospora</name>
    <dbReference type="NCBI Taxonomy" id="100035"/>
    <lineage>
        <taxon>Eukaryota</taxon>
        <taxon>Fungi</taxon>
        <taxon>Dikarya</taxon>
        <taxon>Ascomycota</taxon>
        <taxon>Pezizomycotina</taxon>
        <taxon>Dothideomycetes</taxon>
        <taxon>Pleosporomycetidae</taxon>
        <taxon>Pleosporales</taxon>
        <taxon>Pleosporales incertae sedis</taxon>
        <taxon>Massariosphaeria</taxon>
    </lineage>
</organism>
<dbReference type="Proteomes" id="UP000481861">
    <property type="component" value="Unassembled WGS sequence"/>
</dbReference>
<evidence type="ECO:0000313" key="5">
    <source>
        <dbReference type="Proteomes" id="UP000481861"/>
    </source>
</evidence>
<keyword evidence="1" id="KW-0862">Zinc</keyword>
<dbReference type="GO" id="GO:0008270">
    <property type="term" value="F:zinc ion binding"/>
    <property type="evidence" value="ECO:0007669"/>
    <property type="project" value="UniProtKB-KW"/>
</dbReference>
<feature type="domain" description="C2H2-type" evidence="3">
    <location>
        <begin position="137"/>
        <end position="165"/>
    </location>
</feature>
<keyword evidence="1" id="KW-0479">Metal-binding</keyword>
<evidence type="ECO:0000256" key="2">
    <source>
        <dbReference type="SAM" id="MobiDB-lite"/>
    </source>
</evidence>
<keyword evidence="5" id="KW-1185">Reference proteome</keyword>
<reference evidence="4 5" key="1">
    <citation type="submission" date="2020-01" db="EMBL/GenBank/DDBJ databases">
        <authorList>
            <consortium name="DOE Joint Genome Institute"/>
            <person name="Haridas S."/>
            <person name="Albert R."/>
            <person name="Binder M."/>
            <person name="Bloem J."/>
            <person name="Labutti K."/>
            <person name="Salamov A."/>
            <person name="Andreopoulos B."/>
            <person name="Baker S.E."/>
            <person name="Barry K."/>
            <person name="Bills G."/>
            <person name="Bluhm B.H."/>
            <person name="Cannon C."/>
            <person name="Castanera R."/>
            <person name="Culley D.E."/>
            <person name="Daum C."/>
            <person name="Ezra D."/>
            <person name="Gonzalez J.B."/>
            <person name="Henrissat B."/>
            <person name="Kuo A."/>
            <person name="Liang C."/>
            <person name="Lipzen A."/>
            <person name="Lutzoni F."/>
            <person name="Magnuson J."/>
            <person name="Mondo S."/>
            <person name="Nolan M."/>
            <person name="Ohm R."/>
            <person name="Pangilinan J."/>
            <person name="Park H.-J.H."/>
            <person name="Ramirez L."/>
            <person name="Alfaro M."/>
            <person name="Sun H."/>
            <person name="Tritt A."/>
            <person name="Yoshinaga Y."/>
            <person name="Zwiers L.-H.L."/>
            <person name="Turgeon B.G."/>
            <person name="Goodwin S.B."/>
            <person name="Spatafora J.W."/>
            <person name="Crous P.W."/>
            <person name="Grigoriev I.V."/>
        </authorList>
    </citation>
    <scope>NUCLEOTIDE SEQUENCE [LARGE SCALE GENOMIC DNA]</scope>
    <source>
        <strain evidence="4 5">CBS 611.86</strain>
    </source>
</reference>
<gene>
    <name evidence="4" type="ORF">BDV95DRAFT_299330</name>
</gene>
<evidence type="ECO:0000313" key="4">
    <source>
        <dbReference type="EMBL" id="KAF2874811.1"/>
    </source>
</evidence>
<dbReference type="OrthoDB" id="3940153at2759"/>
<protein>
    <recommendedName>
        <fullName evidence="3">C2H2-type domain-containing protein</fullName>
    </recommendedName>
</protein>
<dbReference type="InterPro" id="IPR013087">
    <property type="entry name" value="Znf_C2H2_type"/>
</dbReference>
<keyword evidence="1" id="KW-0863">Zinc-finger</keyword>
<accession>A0A7C8IE46</accession>